<dbReference type="Proteomes" id="UP001595793">
    <property type="component" value="Unassembled WGS sequence"/>
</dbReference>
<comment type="caution">
    <text evidence="1">The sequence shown here is derived from an EMBL/GenBank/DDBJ whole genome shotgun (WGS) entry which is preliminary data.</text>
</comment>
<name>A0ABV8HFM0_9FLAO</name>
<dbReference type="EMBL" id="JBHSAS010000034">
    <property type="protein sequence ID" value="MFC4029635.1"/>
    <property type="molecule type" value="Genomic_DNA"/>
</dbReference>
<dbReference type="PROSITE" id="PS51257">
    <property type="entry name" value="PROKAR_LIPOPROTEIN"/>
    <property type="match status" value="1"/>
</dbReference>
<evidence type="ECO:0000313" key="2">
    <source>
        <dbReference type="Proteomes" id="UP001595793"/>
    </source>
</evidence>
<evidence type="ECO:0008006" key="3">
    <source>
        <dbReference type="Google" id="ProtNLM"/>
    </source>
</evidence>
<dbReference type="RefSeq" id="WP_290232153.1">
    <property type="nucleotide sequence ID" value="NZ_JAUFPZ010000002.1"/>
</dbReference>
<sequence length="223" mass="26198">MRKILLIILFLSIYSCKRRGSNIDIRDQTKSISKIDSTSYKKNKYESFLKKDTSLKKRKVDLAYLKNSKSDTLIAFCNCEKNIKENSLIIQPRIEFPSKSELKKGNKMSTYFLPGPPRQYRFPTIYIKDSIVQKVGLLKASKERQFNNEKIDSLSISNYKIYINTFNYNIAQNVWGTYEIILPEDFGYSKNDTILSGAFHCNNWQAVRYEALNEWTEQKEYIE</sequence>
<gene>
    <name evidence="1" type="ORF">ACFOS1_19615</name>
</gene>
<evidence type="ECO:0000313" key="1">
    <source>
        <dbReference type="EMBL" id="MFC4029635.1"/>
    </source>
</evidence>
<accession>A0ABV8HFM0</accession>
<protein>
    <recommendedName>
        <fullName evidence="3">Lipoprotein</fullName>
    </recommendedName>
</protein>
<organism evidence="1 2">
    <name type="scientific">Zunongwangia endophytica</name>
    <dbReference type="NCBI Taxonomy" id="1808945"/>
    <lineage>
        <taxon>Bacteria</taxon>
        <taxon>Pseudomonadati</taxon>
        <taxon>Bacteroidota</taxon>
        <taxon>Flavobacteriia</taxon>
        <taxon>Flavobacteriales</taxon>
        <taxon>Flavobacteriaceae</taxon>
        <taxon>Zunongwangia</taxon>
    </lineage>
</organism>
<reference evidence="2" key="1">
    <citation type="journal article" date="2019" name="Int. J. Syst. Evol. Microbiol.">
        <title>The Global Catalogue of Microorganisms (GCM) 10K type strain sequencing project: providing services to taxonomists for standard genome sequencing and annotation.</title>
        <authorList>
            <consortium name="The Broad Institute Genomics Platform"/>
            <consortium name="The Broad Institute Genome Sequencing Center for Infectious Disease"/>
            <person name="Wu L."/>
            <person name="Ma J."/>
        </authorList>
    </citation>
    <scope>NUCLEOTIDE SEQUENCE [LARGE SCALE GENOMIC DNA]</scope>
    <source>
        <strain evidence="2">CECT 9128</strain>
    </source>
</reference>
<keyword evidence="2" id="KW-1185">Reference proteome</keyword>
<proteinExistence type="predicted"/>